<dbReference type="Proteomes" id="UP000240663">
    <property type="component" value="Segment"/>
</dbReference>
<gene>
    <name evidence="2" type="ORF">P13BB106kb_p122</name>
</gene>
<keyword evidence="3" id="KW-1185">Reference proteome</keyword>
<evidence type="ECO:0000313" key="2">
    <source>
        <dbReference type="EMBL" id="ATS94106.1"/>
    </source>
</evidence>
<dbReference type="EMBL" id="MF979564">
    <property type="protein sequence ID" value="ATS94106.1"/>
    <property type="molecule type" value="Genomic_DNA"/>
</dbReference>
<organism evidence="2 3">
    <name type="scientific">Pectobacterium phage DU_PP_V</name>
    <dbReference type="NCBI Taxonomy" id="2041492"/>
    <lineage>
        <taxon>Viruses</taxon>
        <taxon>Duplodnaviria</taxon>
        <taxon>Heunggongvirae</taxon>
        <taxon>Uroviricota</taxon>
        <taxon>Caudoviricetes</taxon>
        <taxon>Demerecviridae</taxon>
        <taxon>Mccorquodalevirinae</taxon>
        <taxon>Hongcheonvirus</taxon>
        <taxon>Hongcheonvirus DUPPV</taxon>
    </lineage>
</organism>
<accession>A0A2D2W730</accession>
<evidence type="ECO:0000259" key="1">
    <source>
        <dbReference type="Pfam" id="PF21393"/>
    </source>
</evidence>
<name>A0A2D2W730_9CAUD</name>
<sequence length="235" mass="25301">MINYTAIKEIFGETLPEAHIFFATIAVHPYVKSYQALRRELGMTTAHTNRAVWKRFVKEYSGAGSVGMSITRVTTVAPRHNAVARYKVTGAQGAVTVTTNAPSVVVVDKSAVGAGLWDVFMDGVTGDNVIITFATSTETKYEDVTLLPYVQATSVVAVPNSIAASSTPIDTTIQLIVTPAEARYNITSVPDDSTERLLMDYVSGRLTGYTSGAGVLPFKDRIEVETTIGNLTITE</sequence>
<evidence type="ECO:0000313" key="3">
    <source>
        <dbReference type="Proteomes" id="UP000240663"/>
    </source>
</evidence>
<feature type="domain" description="Decoration protein N-terminal" evidence="1">
    <location>
        <begin position="2"/>
        <end position="60"/>
    </location>
</feature>
<reference evidence="2 3" key="1">
    <citation type="submission" date="2017-09" db="EMBL/GenBank/DDBJ databases">
        <title>Complete genome sequence of bacteriophage (DU_PP_V) infecting Pectobacterium spp.</title>
        <authorList>
            <person name="Park T.-H."/>
        </authorList>
    </citation>
    <scope>NUCLEOTIDE SEQUENCE [LARGE SCALE GENOMIC DNA]</scope>
</reference>
<protein>
    <submittedName>
        <fullName evidence="2">Putative tail protein</fullName>
    </submittedName>
</protein>
<dbReference type="InterPro" id="IPR048804">
    <property type="entry name" value="DECO_N"/>
</dbReference>
<proteinExistence type="predicted"/>
<dbReference type="Pfam" id="PF21393">
    <property type="entry name" value="Phage_pb10_N"/>
    <property type="match status" value="1"/>
</dbReference>